<evidence type="ECO:0000313" key="2">
    <source>
        <dbReference type="Proteomes" id="UP000295157"/>
    </source>
</evidence>
<dbReference type="EMBL" id="SMJZ01000227">
    <property type="protein sequence ID" value="TDB99382.1"/>
    <property type="molecule type" value="Genomic_DNA"/>
</dbReference>
<evidence type="ECO:0000313" key="1">
    <source>
        <dbReference type="EMBL" id="TDB99382.1"/>
    </source>
</evidence>
<accession>A0A4R4MXM3</accession>
<organism evidence="1 2">
    <name type="scientific">Nonomuraea longispora</name>
    <dbReference type="NCBI Taxonomy" id="1848320"/>
    <lineage>
        <taxon>Bacteria</taxon>
        <taxon>Bacillati</taxon>
        <taxon>Actinomycetota</taxon>
        <taxon>Actinomycetes</taxon>
        <taxon>Streptosporangiales</taxon>
        <taxon>Streptosporangiaceae</taxon>
        <taxon>Nonomuraea</taxon>
    </lineage>
</organism>
<gene>
    <name evidence="1" type="ORF">E1267_37715</name>
</gene>
<dbReference type="OrthoDB" id="7949713at2"/>
<dbReference type="RefSeq" id="WP_132340095.1">
    <property type="nucleotide sequence ID" value="NZ_SMJZ01000227.1"/>
</dbReference>
<dbReference type="PROSITE" id="PS51257">
    <property type="entry name" value="PROKAR_LIPOPROTEIN"/>
    <property type="match status" value="1"/>
</dbReference>
<dbReference type="AlphaFoldDB" id="A0A4R4MXM3"/>
<sequence>MRRTIMVIALGVLATGCGGGQSGPGVASVAVASADPAASASPTSTADRQEQARKFAQCMREHDVPMKDPDPGGGGGLSVIDVDKKKLRDATEACRVHAPFKDGERSDPEQVDRMRKFAACMRENGVDMSDPNPDGTMKFGAVKRDDPAFRKAFDVCGKEFPKLGGRK</sequence>
<keyword evidence="2" id="KW-1185">Reference proteome</keyword>
<name>A0A4R4MXM3_9ACTN</name>
<proteinExistence type="predicted"/>
<protein>
    <recommendedName>
        <fullName evidence="3">Lipoprotein</fullName>
    </recommendedName>
</protein>
<evidence type="ECO:0008006" key="3">
    <source>
        <dbReference type="Google" id="ProtNLM"/>
    </source>
</evidence>
<comment type="caution">
    <text evidence="1">The sequence shown here is derived from an EMBL/GenBank/DDBJ whole genome shotgun (WGS) entry which is preliminary data.</text>
</comment>
<dbReference type="Proteomes" id="UP000295157">
    <property type="component" value="Unassembled WGS sequence"/>
</dbReference>
<reference evidence="1 2" key="1">
    <citation type="submission" date="2019-02" db="EMBL/GenBank/DDBJ databases">
        <title>Draft genome sequences of novel Actinobacteria.</title>
        <authorList>
            <person name="Sahin N."/>
            <person name="Ay H."/>
            <person name="Saygin H."/>
        </authorList>
    </citation>
    <scope>NUCLEOTIDE SEQUENCE [LARGE SCALE GENOMIC DNA]</scope>
    <source>
        <strain evidence="1 2">KC201</strain>
    </source>
</reference>